<evidence type="ECO:0000313" key="1">
    <source>
        <dbReference type="Proteomes" id="UP000887565"/>
    </source>
</evidence>
<dbReference type="AlphaFoldDB" id="A0A915JLS8"/>
<organism evidence="1 2">
    <name type="scientific">Romanomermis culicivorax</name>
    <name type="common">Nematode worm</name>
    <dbReference type="NCBI Taxonomy" id="13658"/>
    <lineage>
        <taxon>Eukaryota</taxon>
        <taxon>Metazoa</taxon>
        <taxon>Ecdysozoa</taxon>
        <taxon>Nematoda</taxon>
        <taxon>Enoplea</taxon>
        <taxon>Dorylaimia</taxon>
        <taxon>Mermithida</taxon>
        <taxon>Mermithoidea</taxon>
        <taxon>Mermithidae</taxon>
        <taxon>Romanomermis</taxon>
    </lineage>
</organism>
<dbReference type="Proteomes" id="UP000887565">
    <property type="component" value="Unplaced"/>
</dbReference>
<keyword evidence="1" id="KW-1185">Reference proteome</keyword>
<protein>
    <submittedName>
        <fullName evidence="2">Uncharacterized protein</fullName>
    </submittedName>
</protein>
<reference evidence="2" key="1">
    <citation type="submission" date="2022-11" db="UniProtKB">
        <authorList>
            <consortium name="WormBaseParasite"/>
        </authorList>
    </citation>
    <scope>IDENTIFICATION</scope>
</reference>
<dbReference type="WBParaSite" id="nRc.2.0.1.t26956-RA">
    <property type="protein sequence ID" value="nRc.2.0.1.t26956-RA"/>
    <property type="gene ID" value="nRc.2.0.1.g26956"/>
</dbReference>
<accession>A0A915JLS8</accession>
<evidence type="ECO:0000313" key="2">
    <source>
        <dbReference type="WBParaSite" id="nRc.2.0.1.t26956-RA"/>
    </source>
</evidence>
<name>A0A915JLS8_ROMCU</name>
<proteinExistence type="predicted"/>
<sequence>MSTYIFDVEDKLSRKDENRQTLIGALHRHFSLVTIKKRDRLWIKSKWFKRRAISTCLLVKSFKFVVSFQFKRTLLNCKLNVRSKTYCERRISSCKPKNAIFNKLAFAESSSFLEKFKTDCTVGEKFFPHGANEKRAGLMTERKKFLKKVEEKNFIDASTLNQFRPIGVKTAAPTCRKTAK</sequence>